<dbReference type="RefSeq" id="WP_289854290.1">
    <property type="nucleotide sequence ID" value="NZ_JAREUT010000012.1"/>
</dbReference>
<dbReference type="AlphaFoldDB" id="A0AAW7KDM9"/>
<comment type="caution">
    <text evidence="1">The sequence shown here is derived from an EMBL/GenBank/DDBJ whole genome shotgun (WGS) entry which is preliminary data.</text>
</comment>
<organism evidence="1 2">
    <name type="scientific">Enterococcus faecalis</name>
    <name type="common">Streptococcus faecalis</name>
    <dbReference type="NCBI Taxonomy" id="1351"/>
    <lineage>
        <taxon>Bacteria</taxon>
        <taxon>Bacillati</taxon>
        <taxon>Bacillota</taxon>
        <taxon>Bacilli</taxon>
        <taxon>Lactobacillales</taxon>
        <taxon>Enterococcaceae</taxon>
        <taxon>Enterococcus</taxon>
    </lineage>
</organism>
<proteinExistence type="predicted"/>
<dbReference type="Proteomes" id="UP001173174">
    <property type="component" value="Unassembled WGS sequence"/>
</dbReference>
<name>A0AAW7KDM9_ENTFL</name>
<dbReference type="EMBL" id="JAREWH010000027">
    <property type="protein sequence ID" value="MDN3193684.1"/>
    <property type="molecule type" value="Genomic_DNA"/>
</dbReference>
<reference evidence="1" key="2">
    <citation type="submission" date="2023-03" db="EMBL/GenBank/DDBJ databases">
        <authorList>
            <person name="Zajac M."/>
            <person name="Kwit R."/>
            <person name="Wasyl D."/>
        </authorList>
    </citation>
    <scope>NUCLEOTIDE SEQUENCE</scope>
    <source>
        <strain evidence="1">691B_2</strain>
    </source>
</reference>
<evidence type="ECO:0000313" key="1">
    <source>
        <dbReference type="EMBL" id="MDN3193684.1"/>
    </source>
</evidence>
<gene>
    <name evidence="1" type="ORF">P0E79_14515</name>
</gene>
<sequence length="265" mass="29356">MLKKAIYVIIFVNLCTLFFSMKLDTHAEELDKNYQGNSSNDIVQPTGDKNVGYPQVCIRTNAKPQPLDFEELANKCDEVAAQFSTDEERARAVISYLNTIIGSGSLGHAWVIIFNSDKPNDYASYSFGAGIGYVSNHNPKVQGYYDLPDRPFIAQKAVKLPSNMDTNQIENNIIPKLIAESNEIGNIIGSKEDIVGNGTFTPLTTCTWFSGSLWNRIFGIKDQVQFTSIFPDSEVHAKRWGIPALSDIHEIANPGALSQFILQGI</sequence>
<reference evidence="1" key="1">
    <citation type="journal article" date="2023" name="Pathogens">
        <title>Prevalence of Enterococcus spp. and the Whole-Genome Characteristics of Enterococcus faecium and Enterococcus faecalis Strains Isolated from Free-Living Birds in Poland.</title>
        <authorList>
            <person name="Kwit R."/>
            <person name="Zajac M."/>
            <person name="Smialowska-Weglinska A."/>
            <person name="Skarzynska M."/>
            <person name="Bomba A."/>
            <person name="Lalak A."/>
            <person name="Skrzypiec E."/>
            <person name="Wojdat D."/>
            <person name="Koza W."/>
            <person name="Mikos-Wojewoda E."/>
            <person name="Pasim P."/>
            <person name="Skora M."/>
            <person name="Polak M."/>
            <person name="Wiacek J."/>
            <person name="Wasyl D."/>
        </authorList>
    </citation>
    <scope>NUCLEOTIDE SEQUENCE</scope>
    <source>
        <strain evidence="1">691B_2</strain>
    </source>
</reference>
<protein>
    <submittedName>
        <fullName evidence="1">Uncharacterized protein</fullName>
    </submittedName>
</protein>
<accession>A0AAW7KDM9</accession>
<evidence type="ECO:0000313" key="2">
    <source>
        <dbReference type="Proteomes" id="UP001173174"/>
    </source>
</evidence>